<gene>
    <name evidence="2" type="ORF">Vbra_5530</name>
</gene>
<keyword evidence="3" id="KW-1185">Reference proteome</keyword>
<feature type="compositionally biased region" description="Gly residues" evidence="1">
    <location>
        <begin position="222"/>
        <end position="235"/>
    </location>
</feature>
<dbReference type="Proteomes" id="UP000041254">
    <property type="component" value="Unassembled WGS sequence"/>
</dbReference>
<proteinExistence type="predicted"/>
<feature type="compositionally biased region" description="Basic and acidic residues" evidence="1">
    <location>
        <begin position="186"/>
        <end position="195"/>
    </location>
</feature>
<dbReference type="VEuPathDB" id="CryptoDB:Vbra_5530"/>
<sequence length="235" mass="24542">MSESFSSLVERPSSFAALDAFVQFTADLSADVQALTEAATSGSTSQEPPSIDGIKRHIAVAEEARDTLKGVGEKLDTVAGAAELADLCKKLNIQHELMAKTIAKELARRKYAVPEALLRPSMEVHVQPKPHLSKLSTPFGSINPSPAPPSPLQRAPTPTFESLGLSKECLEKLQQMDKDDGDDKDDGQGGEKVADDGGDNGVLAGYSPSPPVPVPASRVGSGRLGAGGGGSEIDE</sequence>
<dbReference type="AlphaFoldDB" id="A0A0G4F2T7"/>
<name>A0A0G4F2T7_VITBC</name>
<accession>A0A0G4F2T7</accession>
<feature type="compositionally biased region" description="Polar residues" evidence="1">
    <location>
        <begin position="134"/>
        <end position="144"/>
    </location>
</feature>
<feature type="compositionally biased region" description="Basic and acidic residues" evidence="1">
    <location>
        <begin position="168"/>
        <end position="178"/>
    </location>
</feature>
<feature type="region of interest" description="Disordered" evidence="1">
    <location>
        <begin position="131"/>
        <end position="235"/>
    </location>
</feature>
<evidence type="ECO:0000313" key="3">
    <source>
        <dbReference type="Proteomes" id="UP000041254"/>
    </source>
</evidence>
<protein>
    <submittedName>
        <fullName evidence="2">Uncharacterized protein</fullName>
    </submittedName>
</protein>
<evidence type="ECO:0000256" key="1">
    <source>
        <dbReference type="SAM" id="MobiDB-lite"/>
    </source>
</evidence>
<evidence type="ECO:0000313" key="2">
    <source>
        <dbReference type="EMBL" id="CEM05709.1"/>
    </source>
</evidence>
<reference evidence="2 3" key="1">
    <citation type="submission" date="2014-11" db="EMBL/GenBank/DDBJ databases">
        <authorList>
            <person name="Zhu J."/>
            <person name="Qi W."/>
            <person name="Song R."/>
        </authorList>
    </citation>
    <scope>NUCLEOTIDE SEQUENCE [LARGE SCALE GENOMIC DNA]</scope>
</reference>
<dbReference type="InParanoid" id="A0A0G4F2T7"/>
<organism evidence="2 3">
    <name type="scientific">Vitrella brassicaformis (strain CCMP3155)</name>
    <dbReference type="NCBI Taxonomy" id="1169540"/>
    <lineage>
        <taxon>Eukaryota</taxon>
        <taxon>Sar</taxon>
        <taxon>Alveolata</taxon>
        <taxon>Colpodellida</taxon>
        <taxon>Vitrellaceae</taxon>
        <taxon>Vitrella</taxon>
    </lineage>
</organism>
<dbReference type="EMBL" id="CDMY01000363">
    <property type="protein sequence ID" value="CEM05709.1"/>
    <property type="molecule type" value="Genomic_DNA"/>
</dbReference>